<evidence type="ECO:0000313" key="2">
    <source>
        <dbReference type="EMBL" id="KKR72464.1"/>
    </source>
</evidence>
<gene>
    <name evidence="2" type="ORF">UU14_C0005G0032</name>
</gene>
<protein>
    <submittedName>
        <fullName evidence="2">Nucleotidyl transferase</fullName>
    </submittedName>
</protein>
<dbReference type="PANTHER" id="PTHR22572">
    <property type="entry name" value="SUGAR-1-PHOSPHATE GUANYL TRANSFERASE"/>
    <property type="match status" value="1"/>
</dbReference>
<dbReference type="InterPro" id="IPR013321">
    <property type="entry name" value="Arc_rbn_hlx_hlx"/>
</dbReference>
<dbReference type="EMBL" id="LBZM01000005">
    <property type="protein sequence ID" value="KKR72464.1"/>
    <property type="molecule type" value="Genomic_DNA"/>
</dbReference>
<accession>A0A0G0T628</accession>
<dbReference type="InterPro" id="IPR029044">
    <property type="entry name" value="Nucleotide-diphossugar_trans"/>
</dbReference>
<comment type="caution">
    <text evidence="2">The sequence shown here is derived from an EMBL/GenBank/DDBJ whole genome shotgun (WGS) entry which is preliminary data.</text>
</comment>
<dbReference type="GO" id="GO:0016740">
    <property type="term" value="F:transferase activity"/>
    <property type="evidence" value="ECO:0007669"/>
    <property type="project" value="UniProtKB-KW"/>
</dbReference>
<proteinExistence type="predicted"/>
<reference evidence="2 3" key="1">
    <citation type="journal article" date="2015" name="Nature">
        <title>rRNA introns, odd ribosomes, and small enigmatic genomes across a large radiation of phyla.</title>
        <authorList>
            <person name="Brown C.T."/>
            <person name="Hug L.A."/>
            <person name="Thomas B.C."/>
            <person name="Sharon I."/>
            <person name="Castelle C.J."/>
            <person name="Singh A."/>
            <person name="Wilkins M.J."/>
            <person name="Williams K.H."/>
            <person name="Banfield J.F."/>
        </authorList>
    </citation>
    <scope>NUCLEOTIDE SEQUENCE [LARGE SCALE GENOMIC DNA]</scope>
</reference>
<dbReference type="AlphaFoldDB" id="A0A0G0T628"/>
<dbReference type="CDD" id="cd22231">
    <property type="entry name" value="RHH_NikR_HicB-like"/>
    <property type="match status" value="1"/>
</dbReference>
<dbReference type="Gene3D" id="3.90.550.10">
    <property type="entry name" value="Spore Coat Polysaccharide Biosynthesis Protein SpsA, Chain A"/>
    <property type="match status" value="1"/>
</dbReference>
<organism evidence="2 3">
    <name type="scientific">Candidatus Roizmanbacteria bacterium GW2011_GWB1_40_7</name>
    <dbReference type="NCBI Taxonomy" id="1618482"/>
    <lineage>
        <taxon>Bacteria</taxon>
        <taxon>Candidatus Roizmaniibacteriota</taxon>
    </lineage>
</organism>
<dbReference type="InterPro" id="IPR005835">
    <property type="entry name" value="NTP_transferase_dom"/>
</dbReference>
<dbReference type="InterPro" id="IPR050486">
    <property type="entry name" value="Mannose-1P_guanyltransferase"/>
</dbReference>
<feature type="domain" description="Nucleotidyl transferase" evidence="1">
    <location>
        <begin position="49"/>
        <end position="272"/>
    </location>
</feature>
<dbReference type="Gene3D" id="1.10.1220.10">
    <property type="entry name" value="Met repressor-like"/>
    <property type="match status" value="1"/>
</dbReference>
<name>A0A0G0T628_9BACT</name>
<keyword evidence="2" id="KW-0808">Transferase</keyword>
<dbReference type="Pfam" id="PF00483">
    <property type="entry name" value="NTP_transferase"/>
    <property type="match status" value="1"/>
</dbReference>
<dbReference type="SUPFAM" id="SSF53448">
    <property type="entry name" value="Nucleotide-diphospho-sugar transferases"/>
    <property type="match status" value="1"/>
</dbReference>
<sequence>MDRERLTITLRGDLLKRLDEIIDGVQIRNRSHAIEYLLSQSLAPKVTQAIILAGGKGVNMRPLTYEVPKPLIPVGGKPLIEHTIEMLREAGIRDIILAIGHLGAKIKEEIGNGKKYGVSVTYSEEIHALGSAGAVRNAASFLQQKPFVVVNGDILTKINLSEVILFHQEDKHDATMVLSTAPNTRGYGVALLRGERIVKFLKQDKMQTTQLINAGIYVMNPSIIEMIKGKGDASLEDLFVELAEKGKLAGFTFDNPWFEVSTPENYERAIKEWKE</sequence>
<evidence type="ECO:0000259" key="1">
    <source>
        <dbReference type="Pfam" id="PF00483"/>
    </source>
</evidence>
<dbReference type="GO" id="GO:0006355">
    <property type="term" value="P:regulation of DNA-templated transcription"/>
    <property type="evidence" value="ECO:0007669"/>
    <property type="project" value="InterPro"/>
</dbReference>
<dbReference type="Proteomes" id="UP000034664">
    <property type="component" value="Unassembled WGS sequence"/>
</dbReference>
<dbReference type="CDD" id="cd04181">
    <property type="entry name" value="NTP_transferase"/>
    <property type="match status" value="1"/>
</dbReference>
<evidence type="ECO:0000313" key="3">
    <source>
        <dbReference type="Proteomes" id="UP000034664"/>
    </source>
</evidence>